<dbReference type="EMBL" id="JAFIWB010000052">
    <property type="protein sequence ID" value="MBN6104964.1"/>
    <property type="molecule type" value="Genomic_DNA"/>
</dbReference>
<feature type="non-terminal residue" evidence="1">
    <location>
        <position position="122"/>
    </location>
</feature>
<evidence type="ECO:0000313" key="1">
    <source>
        <dbReference type="EMBL" id="MBN6104964.1"/>
    </source>
</evidence>
<comment type="caution">
    <text evidence="1">The sequence shown here is derived from an EMBL/GenBank/DDBJ whole genome shotgun (WGS) entry which is preliminary data.</text>
</comment>
<sequence length="122" mass="13726">MTMMISSRLMPDWRAAEGERVRERIFRIASDPCGEKPYVTERGDKGRHRVRCVQLRFMRGNGFGAAAIDPCRISRMTWRTDDLVMAVANAWTVRGATGSRRHPWRGATCAGTTGPAIRGRAF</sequence>
<evidence type="ECO:0008006" key="3">
    <source>
        <dbReference type="Google" id="ProtNLM"/>
    </source>
</evidence>
<organism evidence="1 2">
    <name type="scientific">Xanthomonas bonasiae</name>
    <dbReference type="NCBI Taxonomy" id="2810351"/>
    <lineage>
        <taxon>Bacteria</taxon>
        <taxon>Pseudomonadati</taxon>
        <taxon>Pseudomonadota</taxon>
        <taxon>Gammaproteobacteria</taxon>
        <taxon>Lysobacterales</taxon>
        <taxon>Lysobacteraceae</taxon>
        <taxon>Xanthomonas</taxon>
    </lineage>
</organism>
<gene>
    <name evidence="1" type="ORF">JR064_22705</name>
</gene>
<keyword evidence="2" id="KW-1185">Reference proteome</keyword>
<dbReference type="Proteomes" id="UP000695802">
    <property type="component" value="Unassembled WGS sequence"/>
</dbReference>
<evidence type="ECO:0000313" key="2">
    <source>
        <dbReference type="Proteomes" id="UP000695802"/>
    </source>
</evidence>
<dbReference type="RefSeq" id="WP_206231229.1">
    <property type="nucleotide sequence ID" value="NZ_JAFIWB010000052.1"/>
</dbReference>
<name>A0ABS3BDC8_9XANT</name>
<reference evidence="1 2" key="1">
    <citation type="submission" date="2021-02" db="EMBL/GenBank/DDBJ databases">
        <title>Taxonomically Unique Crown Gall-Associated Xanthomonas Stains Have Deficiency in Virulence Repertories.</title>
        <authorList>
            <person name="Mafakheri H."/>
            <person name="Taghavi S.M."/>
            <person name="Dimkic I."/>
            <person name="Nemanja K."/>
            <person name="Osdaghi E."/>
        </authorList>
    </citation>
    <scope>NUCLEOTIDE SEQUENCE [LARGE SCALE GENOMIC DNA]</scope>
    <source>
        <strain evidence="1 2">FX4</strain>
    </source>
</reference>
<proteinExistence type="predicted"/>
<protein>
    <recommendedName>
        <fullName evidence="3">Transposase</fullName>
    </recommendedName>
</protein>
<accession>A0ABS3BDC8</accession>